<sequence>MFSKYDVVLTRDLKTGMIIAQPVISEKGQILVEEGSLVTDETINNLLHWGIAVVSVACSGKPHTVSPGFLHTYKETLDLVSSTFKKVRKFKEVPISECKELAENYIALMIDIEGVLDSLYRIKMHHEYTFKHSLHVAILTGLLGKWTGFAGARLKDLILSGLLHDVGKVFIPEKILDKPGPLTAEETAIVKQHPWQGYQLLNDCAEISPEVKLGVLQHHEREDGSGYPLGLTGKDINLCAKFVAVADIYDAMTTERVYRKEIPPFKAIHIMRHQMSDKLDPVTCLTLSAKLQEVLLGTRVLLSNGTQGKVVQMTAIDTARPVVQLDNGTLLDLENHERLTIITLLE</sequence>
<accession>A0ABZ3J8N1</accession>
<gene>
    <name evidence="2" type="ORF">SPACI_045710</name>
</gene>
<dbReference type="EMBL" id="CP155571">
    <property type="protein sequence ID" value="XFO74461.1"/>
    <property type="molecule type" value="Genomic_DNA"/>
</dbReference>
<dbReference type="PROSITE" id="PS51832">
    <property type="entry name" value="HD_GYP"/>
    <property type="match status" value="1"/>
</dbReference>
<dbReference type="RefSeq" id="WP_093793482.1">
    <property type="nucleotide sequence ID" value="NZ_CP155571.1"/>
</dbReference>
<dbReference type="InterPro" id="IPR037522">
    <property type="entry name" value="HD_GYP_dom"/>
</dbReference>
<dbReference type="Gene3D" id="1.10.3210.10">
    <property type="entry name" value="Hypothetical protein af1432"/>
    <property type="match status" value="1"/>
</dbReference>
<protein>
    <recommendedName>
        <fullName evidence="1">HD-GYP domain-containing protein</fullName>
    </recommendedName>
</protein>
<evidence type="ECO:0000313" key="2">
    <source>
        <dbReference type="EMBL" id="XFO74461.1"/>
    </source>
</evidence>
<feature type="domain" description="HD-GYP" evidence="1">
    <location>
        <begin position="107"/>
        <end position="303"/>
    </location>
</feature>
<dbReference type="SMART" id="SM00471">
    <property type="entry name" value="HDc"/>
    <property type="match status" value="1"/>
</dbReference>
<dbReference type="PANTHER" id="PTHR43155:SF2">
    <property type="entry name" value="CYCLIC DI-GMP PHOSPHODIESTERASE PA4108"/>
    <property type="match status" value="1"/>
</dbReference>
<dbReference type="InterPro" id="IPR003607">
    <property type="entry name" value="HD/PDEase_dom"/>
</dbReference>
<dbReference type="Proteomes" id="UP000216052">
    <property type="component" value="Chromosome"/>
</dbReference>
<dbReference type="SUPFAM" id="SSF109604">
    <property type="entry name" value="HD-domain/PDEase-like"/>
    <property type="match status" value="1"/>
</dbReference>
<dbReference type="PANTHER" id="PTHR43155">
    <property type="entry name" value="CYCLIC DI-GMP PHOSPHODIESTERASE PA4108-RELATED"/>
    <property type="match status" value="1"/>
</dbReference>
<keyword evidence="3" id="KW-1185">Reference proteome</keyword>
<name>A0ABZ3J8N1_SPOA4</name>
<proteinExistence type="predicted"/>
<dbReference type="Pfam" id="PF13487">
    <property type="entry name" value="HD_5"/>
    <property type="match status" value="1"/>
</dbReference>
<evidence type="ECO:0000313" key="3">
    <source>
        <dbReference type="Proteomes" id="UP000216052"/>
    </source>
</evidence>
<evidence type="ECO:0000259" key="1">
    <source>
        <dbReference type="PROSITE" id="PS51832"/>
    </source>
</evidence>
<dbReference type="CDD" id="cd00077">
    <property type="entry name" value="HDc"/>
    <property type="match status" value="1"/>
</dbReference>
<reference evidence="2" key="1">
    <citation type="submission" date="2024-05" db="EMBL/GenBank/DDBJ databases">
        <title>Isolation and characterization of Sporomusa carbonis sp. nov., a carboxydotrophic hydrogenogen in the genus of Sporomusa isolated from a charcoal burning pile.</title>
        <authorList>
            <person name="Boeer T."/>
            <person name="Rosenbaum F."/>
            <person name="Eysell L."/>
            <person name="Mueller V."/>
            <person name="Daniel R."/>
            <person name="Poehlein A."/>
        </authorList>
    </citation>
    <scope>NUCLEOTIDE SEQUENCE [LARGE SCALE GENOMIC DNA]</scope>
    <source>
        <strain evidence="2">DSM 3132</strain>
    </source>
</reference>
<organism evidence="2 3">
    <name type="scientific">Sporomusa acidovorans (strain ATCC 49682 / DSM 3132 / Mol)</name>
    <dbReference type="NCBI Taxonomy" id="1123286"/>
    <lineage>
        <taxon>Bacteria</taxon>
        <taxon>Bacillati</taxon>
        <taxon>Bacillota</taxon>
        <taxon>Negativicutes</taxon>
        <taxon>Selenomonadales</taxon>
        <taxon>Sporomusaceae</taxon>
        <taxon>Sporomusa</taxon>
    </lineage>
</organism>